<comment type="caution">
    <text evidence="7">The sequence shown here is derived from an EMBL/GenBank/DDBJ whole genome shotgun (WGS) entry which is preliminary data.</text>
</comment>
<dbReference type="SUPFAM" id="SSF54862">
    <property type="entry name" value="4Fe-4S ferredoxins"/>
    <property type="match status" value="1"/>
</dbReference>
<feature type="transmembrane region" description="Helical" evidence="5">
    <location>
        <begin position="20"/>
        <end position="41"/>
    </location>
</feature>
<sequence length="258" mass="28482">MNRKSDQTDATRREFIHRTLLAAGAATVAPGILLTVARAGAESEGASSDTRWGMLIDTNKCAEGCSACVDACDRENGIDLLEKPEWQSEEMWNAQRPQWIRKVKLRDRQTGEITNLPMMCQHCEFPPCVDVCPTGASFKRADGIVMVDRHICIGCRYCMMACPYKARSFVHHNVTEHTVRSPRGKGCVESCNLCAYRIDHGATTTACQDACTAEGHEAILFGDLNDPNSAVAKALKQQSSRQIRADLELNTGVRYTNV</sequence>
<dbReference type="InterPro" id="IPR006311">
    <property type="entry name" value="TAT_signal"/>
</dbReference>
<keyword evidence="5" id="KW-0812">Transmembrane</keyword>
<evidence type="ECO:0000256" key="3">
    <source>
        <dbReference type="ARBA" id="ARBA00023004"/>
    </source>
</evidence>
<evidence type="ECO:0000256" key="1">
    <source>
        <dbReference type="ARBA" id="ARBA00022485"/>
    </source>
</evidence>
<keyword evidence="5" id="KW-1133">Transmembrane helix</keyword>
<feature type="domain" description="4Fe-4S ferredoxin-type" evidence="6">
    <location>
        <begin position="143"/>
        <end position="172"/>
    </location>
</feature>
<dbReference type="CDD" id="cd10551">
    <property type="entry name" value="PsrB"/>
    <property type="match status" value="1"/>
</dbReference>
<dbReference type="InterPro" id="IPR017896">
    <property type="entry name" value="4Fe4S_Fe-S-bd"/>
</dbReference>
<evidence type="ECO:0000256" key="4">
    <source>
        <dbReference type="ARBA" id="ARBA00023014"/>
    </source>
</evidence>
<dbReference type="InterPro" id="IPR054822">
    <property type="entry name" value="DsrO-like"/>
</dbReference>
<dbReference type="Pfam" id="PF13247">
    <property type="entry name" value="Fer4_11"/>
    <property type="match status" value="1"/>
</dbReference>
<feature type="domain" description="4Fe-4S ferredoxin-type" evidence="6">
    <location>
        <begin position="52"/>
        <end position="83"/>
    </location>
</feature>
<dbReference type="PANTHER" id="PTHR43177:SF3">
    <property type="entry name" value="PROTEIN NRFC HOMOLOG"/>
    <property type="match status" value="1"/>
</dbReference>
<dbReference type="Gene3D" id="3.30.70.20">
    <property type="match status" value="2"/>
</dbReference>
<evidence type="ECO:0000313" key="7">
    <source>
        <dbReference type="EMBL" id="HEB95652.1"/>
    </source>
</evidence>
<dbReference type="AlphaFoldDB" id="A0A831RI54"/>
<dbReference type="Proteomes" id="UP000886251">
    <property type="component" value="Unassembled WGS sequence"/>
</dbReference>
<evidence type="ECO:0000256" key="5">
    <source>
        <dbReference type="SAM" id="Phobius"/>
    </source>
</evidence>
<keyword evidence="3" id="KW-0408">Iron</keyword>
<reference evidence="7" key="1">
    <citation type="journal article" date="2020" name="mSystems">
        <title>Genome- and Community-Level Interaction Insights into Carbon Utilization and Element Cycling Functions of Hydrothermarchaeota in Hydrothermal Sediment.</title>
        <authorList>
            <person name="Zhou Z."/>
            <person name="Liu Y."/>
            <person name="Xu W."/>
            <person name="Pan J."/>
            <person name="Luo Z.H."/>
            <person name="Li M."/>
        </authorList>
    </citation>
    <scope>NUCLEOTIDE SEQUENCE [LARGE SCALE GENOMIC DNA]</scope>
    <source>
        <strain evidence="7">HyVt-443</strain>
    </source>
</reference>
<keyword evidence="4" id="KW-0411">Iron-sulfur</keyword>
<keyword evidence="5" id="KW-0472">Membrane</keyword>
<dbReference type="PROSITE" id="PS51318">
    <property type="entry name" value="TAT"/>
    <property type="match status" value="1"/>
</dbReference>
<dbReference type="NCBIfam" id="NF045797">
    <property type="entry name" value="DsrO"/>
    <property type="match status" value="1"/>
</dbReference>
<gene>
    <name evidence="7" type="ORF">ENI96_04385</name>
</gene>
<organism evidence="7">
    <name type="scientific">Sedimenticola thiotaurini</name>
    <dbReference type="NCBI Taxonomy" id="1543721"/>
    <lineage>
        <taxon>Bacteria</taxon>
        <taxon>Pseudomonadati</taxon>
        <taxon>Pseudomonadota</taxon>
        <taxon>Gammaproteobacteria</taxon>
        <taxon>Chromatiales</taxon>
        <taxon>Sedimenticolaceae</taxon>
        <taxon>Sedimenticola</taxon>
    </lineage>
</organism>
<dbReference type="EMBL" id="DRKP01000052">
    <property type="protein sequence ID" value="HEB95652.1"/>
    <property type="molecule type" value="Genomic_DNA"/>
</dbReference>
<dbReference type="PROSITE" id="PS51379">
    <property type="entry name" value="4FE4S_FER_2"/>
    <property type="match status" value="2"/>
</dbReference>
<dbReference type="GO" id="GO:0051539">
    <property type="term" value="F:4 iron, 4 sulfur cluster binding"/>
    <property type="evidence" value="ECO:0007669"/>
    <property type="project" value="UniProtKB-KW"/>
</dbReference>
<dbReference type="GO" id="GO:0046872">
    <property type="term" value="F:metal ion binding"/>
    <property type="evidence" value="ECO:0007669"/>
    <property type="project" value="UniProtKB-KW"/>
</dbReference>
<keyword evidence="2" id="KW-0479">Metal-binding</keyword>
<protein>
    <submittedName>
        <fullName evidence="7">4Fe-4S dicluster domain-containing protein</fullName>
    </submittedName>
</protein>
<proteinExistence type="predicted"/>
<name>A0A831RI54_9GAMM</name>
<keyword evidence="1" id="KW-0004">4Fe-4S</keyword>
<dbReference type="PANTHER" id="PTHR43177">
    <property type="entry name" value="PROTEIN NRFC"/>
    <property type="match status" value="1"/>
</dbReference>
<accession>A0A831RI54</accession>
<evidence type="ECO:0000256" key="2">
    <source>
        <dbReference type="ARBA" id="ARBA00022723"/>
    </source>
</evidence>
<evidence type="ECO:0000259" key="6">
    <source>
        <dbReference type="PROSITE" id="PS51379"/>
    </source>
</evidence>
<dbReference type="InterPro" id="IPR017900">
    <property type="entry name" value="4Fe4S_Fe_S_CS"/>
</dbReference>
<dbReference type="InterPro" id="IPR050954">
    <property type="entry name" value="ET_IronSulfur_Cluster-Binding"/>
</dbReference>
<dbReference type="PROSITE" id="PS00198">
    <property type="entry name" value="4FE4S_FER_1"/>
    <property type="match status" value="1"/>
</dbReference>